<gene>
    <name evidence="5" type="ORF">B0A65_05145</name>
</gene>
<evidence type="ECO:0000256" key="3">
    <source>
        <dbReference type="ARBA" id="ARBA00023163"/>
    </source>
</evidence>
<evidence type="ECO:0000313" key="5">
    <source>
        <dbReference type="EMBL" id="OXA81007.1"/>
    </source>
</evidence>
<evidence type="ECO:0000259" key="4">
    <source>
        <dbReference type="PROSITE" id="PS51118"/>
    </source>
</evidence>
<keyword evidence="1" id="KW-0805">Transcription regulation</keyword>
<dbReference type="EMBL" id="MUGV01000010">
    <property type="protein sequence ID" value="OXA81007.1"/>
    <property type="molecule type" value="Genomic_DNA"/>
</dbReference>
<feature type="domain" description="HTH hxlR-type" evidence="4">
    <location>
        <begin position="18"/>
        <end position="116"/>
    </location>
</feature>
<comment type="caution">
    <text evidence="5">The sequence shown here is derived from an EMBL/GenBank/DDBJ whole genome shotgun (WGS) entry which is preliminary data.</text>
</comment>
<reference evidence="5 6" key="1">
    <citation type="submission" date="2016-11" db="EMBL/GenBank/DDBJ databases">
        <title>Whole genomes of Flavobacteriaceae.</title>
        <authorList>
            <person name="Stine C."/>
            <person name="Li C."/>
            <person name="Tadesse D."/>
        </authorList>
    </citation>
    <scope>NUCLEOTIDE SEQUENCE [LARGE SCALE GENOMIC DNA]</scope>
    <source>
        <strain evidence="5 6">DSM 15937</strain>
    </source>
</reference>
<dbReference type="PANTHER" id="PTHR33204">
    <property type="entry name" value="TRANSCRIPTIONAL REGULATOR, MARR FAMILY"/>
    <property type="match status" value="1"/>
</dbReference>
<keyword evidence="2" id="KW-0238">DNA-binding</keyword>
<keyword evidence="6" id="KW-1185">Reference proteome</keyword>
<dbReference type="PROSITE" id="PS51118">
    <property type="entry name" value="HTH_HXLR"/>
    <property type="match status" value="1"/>
</dbReference>
<name>A0ABX4BUH9_FLAFR</name>
<organism evidence="5 6">
    <name type="scientific">Flavobacterium frigidimaris</name>
    <dbReference type="NCBI Taxonomy" id="262320"/>
    <lineage>
        <taxon>Bacteria</taxon>
        <taxon>Pseudomonadati</taxon>
        <taxon>Bacteroidota</taxon>
        <taxon>Flavobacteriia</taxon>
        <taxon>Flavobacteriales</taxon>
        <taxon>Flavobacteriaceae</taxon>
        <taxon>Flavobacterium</taxon>
    </lineage>
</organism>
<dbReference type="SUPFAM" id="SSF46785">
    <property type="entry name" value="Winged helix' DNA-binding domain"/>
    <property type="match status" value="1"/>
</dbReference>
<keyword evidence="3" id="KW-0804">Transcription</keyword>
<dbReference type="InterPro" id="IPR036390">
    <property type="entry name" value="WH_DNA-bd_sf"/>
</dbReference>
<accession>A0ABX4BUH9</accession>
<dbReference type="InterPro" id="IPR002577">
    <property type="entry name" value="HTH_HxlR"/>
</dbReference>
<dbReference type="Gene3D" id="1.10.10.10">
    <property type="entry name" value="Winged helix-like DNA-binding domain superfamily/Winged helix DNA-binding domain"/>
    <property type="match status" value="1"/>
</dbReference>
<sequence>MTKEKCVGEPEECLAALLPVRDALEVLSGRWKLPILIALSNRPKRFKEISKDVNGITDKMLSKELKDLEINKLVTRTVYDTFPPTVEYARTAHSHTLYNVIGALNEWGILHRKEIIGK</sequence>
<dbReference type="Pfam" id="PF01638">
    <property type="entry name" value="HxlR"/>
    <property type="match status" value="1"/>
</dbReference>
<dbReference type="InterPro" id="IPR036388">
    <property type="entry name" value="WH-like_DNA-bd_sf"/>
</dbReference>
<evidence type="ECO:0000256" key="2">
    <source>
        <dbReference type="ARBA" id="ARBA00023125"/>
    </source>
</evidence>
<evidence type="ECO:0000313" key="6">
    <source>
        <dbReference type="Proteomes" id="UP000198382"/>
    </source>
</evidence>
<dbReference type="Proteomes" id="UP000198382">
    <property type="component" value="Unassembled WGS sequence"/>
</dbReference>
<evidence type="ECO:0000256" key="1">
    <source>
        <dbReference type="ARBA" id="ARBA00023015"/>
    </source>
</evidence>
<proteinExistence type="predicted"/>
<protein>
    <submittedName>
        <fullName evidence="5">Transcriptional regulator</fullName>
    </submittedName>
</protein>